<feature type="active site" description="Charge relay system" evidence="5">
    <location>
        <position position="202"/>
    </location>
</feature>
<keyword evidence="4 5" id="KW-0720">Serine protease</keyword>
<dbReference type="Pfam" id="PF00082">
    <property type="entry name" value="Peptidase_S8"/>
    <property type="match status" value="1"/>
</dbReference>
<dbReference type="EMBL" id="CP089982">
    <property type="protein sequence ID" value="WXA93809.1"/>
    <property type="molecule type" value="Genomic_DNA"/>
</dbReference>
<dbReference type="PROSITE" id="PS00136">
    <property type="entry name" value="SUBTILASE_ASP"/>
    <property type="match status" value="1"/>
</dbReference>
<feature type="active site" description="Charge relay system" evidence="5">
    <location>
        <position position="169"/>
    </location>
</feature>
<evidence type="ECO:0000256" key="3">
    <source>
        <dbReference type="ARBA" id="ARBA00022801"/>
    </source>
</evidence>
<dbReference type="InterPro" id="IPR050131">
    <property type="entry name" value="Peptidase_S8_subtilisin-like"/>
</dbReference>
<dbReference type="InterPro" id="IPR036852">
    <property type="entry name" value="Peptidase_S8/S53_dom_sf"/>
</dbReference>
<evidence type="ECO:0000256" key="7">
    <source>
        <dbReference type="SAM" id="SignalP"/>
    </source>
</evidence>
<keyword evidence="3 5" id="KW-0378">Hydrolase</keyword>
<evidence type="ECO:0000256" key="4">
    <source>
        <dbReference type="ARBA" id="ARBA00022825"/>
    </source>
</evidence>
<dbReference type="InterPro" id="IPR015500">
    <property type="entry name" value="Peptidase_S8_subtilisin-rel"/>
</dbReference>
<evidence type="ECO:0000313" key="9">
    <source>
        <dbReference type="EMBL" id="WXA93809.1"/>
    </source>
</evidence>
<keyword evidence="7" id="KW-0732">Signal</keyword>
<evidence type="ECO:0000256" key="1">
    <source>
        <dbReference type="ARBA" id="ARBA00011073"/>
    </source>
</evidence>
<sequence>MRRKYIGVVASCAVLTAVMLAAAGCASDEDEPAPAAGSQEEPLEERGILLGAEGEIVPERYIVTLRDDIGEALSSTVDNLLAQYGGRIGFRYTDALKGFSVEMPEFAARLLAANPLVSSVSHVHIGHGVTTQQNPPWGLDRSDQSDLPLSTSYTYPDNGGQGVTAYLVDSGVTRRHPDFENRVTSGYDFVDDDDEANDGHGHGTHTAGTVLSKTYGIAKKARGVALRVLGNDNSGTTEQSLNAFDWIIRHAQKPAVLNYSIGFSGGDSAIDNAARRVWQAGIVFVVSAGNNNKDGCRSASPARVTDLITVGATTRSDSRARPQDWGSGSGSNFGACLDIFAPGTGTVSTSSSGSGTRTMYGTSMATPHVTGAAALYLATNPSATPQQVRNALVNNATAKVTNAGANTTNKLLYMGFIR</sequence>
<evidence type="ECO:0000256" key="6">
    <source>
        <dbReference type="RuleBase" id="RU003355"/>
    </source>
</evidence>
<dbReference type="InterPro" id="IPR034193">
    <property type="entry name" value="PCSK9_ProteinaseK-like"/>
</dbReference>
<dbReference type="CDD" id="cd04077">
    <property type="entry name" value="Peptidases_S8_PCSK9_ProteinaseK_like"/>
    <property type="match status" value="1"/>
</dbReference>
<feature type="signal peptide" evidence="7">
    <location>
        <begin position="1"/>
        <end position="23"/>
    </location>
</feature>
<keyword evidence="2 5" id="KW-0645">Protease</keyword>
<evidence type="ECO:0000256" key="5">
    <source>
        <dbReference type="PROSITE-ProRule" id="PRU01240"/>
    </source>
</evidence>
<reference evidence="9 10" key="1">
    <citation type="submission" date="2021-12" db="EMBL/GenBank/DDBJ databases">
        <title>Discovery of the Pendulisporaceae a myxobacterial family with distinct sporulation behavior and unique specialized metabolism.</title>
        <authorList>
            <person name="Garcia R."/>
            <person name="Popoff A."/>
            <person name="Bader C.D."/>
            <person name="Loehr J."/>
            <person name="Walesch S."/>
            <person name="Walt C."/>
            <person name="Boldt J."/>
            <person name="Bunk B."/>
            <person name="Haeckl F.J.F.P.J."/>
            <person name="Gunesch A.P."/>
            <person name="Birkelbach J."/>
            <person name="Nuebel U."/>
            <person name="Pietschmann T."/>
            <person name="Bach T."/>
            <person name="Mueller R."/>
        </authorList>
    </citation>
    <scope>NUCLEOTIDE SEQUENCE [LARGE SCALE GENOMIC DNA]</scope>
    <source>
        <strain evidence="9 10">MSr12523</strain>
    </source>
</reference>
<gene>
    <name evidence="9" type="ORF">LZC95_46065</name>
</gene>
<dbReference type="Proteomes" id="UP001379533">
    <property type="component" value="Chromosome"/>
</dbReference>
<feature type="chain" id="PRO_5046645890" evidence="7">
    <location>
        <begin position="24"/>
        <end position="418"/>
    </location>
</feature>
<dbReference type="Gene3D" id="3.40.50.200">
    <property type="entry name" value="Peptidase S8/S53 domain"/>
    <property type="match status" value="1"/>
</dbReference>
<proteinExistence type="inferred from homology"/>
<dbReference type="SUPFAM" id="SSF52743">
    <property type="entry name" value="Subtilisin-like"/>
    <property type="match status" value="1"/>
</dbReference>
<dbReference type="InterPro" id="IPR023828">
    <property type="entry name" value="Peptidase_S8_Ser-AS"/>
</dbReference>
<dbReference type="InterPro" id="IPR037045">
    <property type="entry name" value="S8pro/Inhibitor_I9_sf"/>
</dbReference>
<dbReference type="PROSITE" id="PS51257">
    <property type="entry name" value="PROKAR_LIPOPROTEIN"/>
    <property type="match status" value="1"/>
</dbReference>
<dbReference type="InterPro" id="IPR023827">
    <property type="entry name" value="Peptidase_S8_Asp-AS"/>
</dbReference>
<dbReference type="RefSeq" id="WP_394844408.1">
    <property type="nucleotide sequence ID" value="NZ_CP089982.1"/>
</dbReference>
<dbReference type="Gene3D" id="3.30.70.80">
    <property type="entry name" value="Peptidase S8 propeptide/proteinase inhibitor I9"/>
    <property type="match status" value="1"/>
</dbReference>
<keyword evidence="10" id="KW-1185">Reference proteome</keyword>
<accession>A0ABZ2K535</accession>
<feature type="active site" description="Charge relay system" evidence="5">
    <location>
        <position position="363"/>
    </location>
</feature>
<dbReference type="PRINTS" id="PR00723">
    <property type="entry name" value="SUBTILISIN"/>
</dbReference>
<evidence type="ECO:0000256" key="2">
    <source>
        <dbReference type="ARBA" id="ARBA00022670"/>
    </source>
</evidence>
<comment type="similarity">
    <text evidence="1 5 6">Belongs to the peptidase S8 family.</text>
</comment>
<dbReference type="PANTHER" id="PTHR43806:SF11">
    <property type="entry name" value="CEREVISIN-RELATED"/>
    <property type="match status" value="1"/>
</dbReference>
<dbReference type="PANTHER" id="PTHR43806">
    <property type="entry name" value="PEPTIDASE S8"/>
    <property type="match status" value="1"/>
</dbReference>
<name>A0ABZ2K535_9BACT</name>
<dbReference type="InterPro" id="IPR000209">
    <property type="entry name" value="Peptidase_S8/S53_dom"/>
</dbReference>
<dbReference type="PROSITE" id="PS51892">
    <property type="entry name" value="SUBTILASE"/>
    <property type="match status" value="1"/>
</dbReference>
<evidence type="ECO:0000259" key="8">
    <source>
        <dbReference type="Pfam" id="PF00082"/>
    </source>
</evidence>
<feature type="domain" description="Peptidase S8/S53" evidence="8">
    <location>
        <begin position="160"/>
        <end position="401"/>
    </location>
</feature>
<evidence type="ECO:0000313" key="10">
    <source>
        <dbReference type="Proteomes" id="UP001379533"/>
    </source>
</evidence>
<protein>
    <submittedName>
        <fullName evidence="9">S8 family peptidase</fullName>
    </submittedName>
</protein>
<dbReference type="PROSITE" id="PS00138">
    <property type="entry name" value="SUBTILASE_SER"/>
    <property type="match status" value="1"/>
</dbReference>
<dbReference type="SUPFAM" id="SSF54897">
    <property type="entry name" value="Protease propeptides/inhibitors"/>
    <property type="match status" value="1"/>
</dbReference>
<organism evidence="9 10">
    <name type="scientific">Pendulispora brunnea</name>
    <dbReference type="NCBI Taxonomy" id="2905690"/>
    <lineage>
        <taxon>Bacteria</taxon>
        <taxon>Pseudomonadati</taxon>
        <taxon>Myxococcota</taxon>
        <taxon>Myxococcia</taxon>
        <taxon>Myxococcales</taxon>
        <taxon>Sorangiineae</taxon>
        <taxon>Pendulisporaceae</taxon>
        <taxon>Pendulispora</taxon>
    </lineage>
</organism>